<dbReference type="EMBL" id="QLLQ01000002">
    <property type="protein sequence ID" value="RAJ26673.1"/>
    <property type="molecule type" value="Genomic_DNA"/>
</dbReference>
<proteinExistence type="predicted"/>
<gene>
    <name evidence="4" type="ORF">LX77_00928</name>
</gene>
<dbReference type="InterPro" id="IPR025232">
    <property type="entry name" value="DUF4174"/>
</dbReference>
<feature type="domain" description="DUF4174" evidence="3">
    <location>
        <begin position="23"/>
        <end position="138"/>
    </location>
</feature>
<feature type="chain" id="PRO_5030025603" evidence="2">
    <location>
        <begin position="21"/>
        <end position="144"/>
    </location>
</feature>
<name>A0A1A7R4V6_9FLAO</name>
<comment type="caution">
    <text evidence="4">The sequence shown here is derived from an EMBL/GenBank/DDBJ whole genome shotgun (WGS) entry which is preliminary data.</text>
</comment>
<evidence type="ECO:0000313" key="5">
    <source>
        <dbReference type="Proteomes" id="UP000248987"/>
    </source>
</evidence>
<keyword evidence="5" id="KW-1185">Reference proteome</keyword>
<dbReference type="RefSeq" id="WP_066431264.1">
    <property type="nucleotide sequence ID" value="NZ_LZRN01000006.1"/>
</dbReference>
<organism evidence="4 5">
    <name type="scientific">Gelidibacter algens</name>
    <dbReference type="NCBI Taxonomy" id="49280"/>
    <lineage>
        <taxon>Bacteria</taxon>
        <taxon>Pseudomonadati</taxon>
        <taxon>Bacteroidota</taxon>
        <taxon>Flavobacteriia</taxon>
        <taxon>Flavobacteriales</taxon>
        <taxon>Flavobacteriaceae</taxon>
        <taxon>Gelidibacter</taxon>
    </lineage>
</organism>
<evidence type="ECO:0000256" key="1">
    <source>
        <dbReference type="ARBA" id="ARBA00022729"/>
    </source>
</evidence>
<dbReference type="Proteomes" id="UP000248987">
    <property type="component" value="Unassembled WGS sequence"/>
</dbReference>
<dbReference type="STRING" id="49280.A9996_04200"/>
<dbReference type="AlphaFoldDB" id="A0A1A7R4V6"/>
<evidence type="ECO:0000256" key="2">
    <source>
        <dbReference type="SAM" id="SignalP"/>
    </source>
</evidence>
<keyword evidence="1 2" id="KW-0732">Signal</keyword>
<dbReference type="OrthoDB" id="7362103at2"/>
<feature type="signal peptide" evidence="2">
    <location>
        <begin position="1"/>
        <end position="20"/>
    </location>
</feature>
<reference evidence="4 5" key="1">
    <citation type="submission" date="2018-06" db="EMBL/GenBank/DDBJ databases">
        <title>Genomic Encyclopedia of Archaeal and Bacterial Type Strains, Phase II (KMG-II): from individual species to whole genera.</title>
        <authorList>
            <person name="Goeker M."/>
        </authorList>
    </citation>
    <scope>NUCLEOTIDE SEQUENCE [LARGE SCALE GENOMIC DNA]</scope>
    <source>
        <strain evidence="4 5">DSM 12408</strain>
    </source>
</reference>
<dbReference type="Pfam" id="PF13778">
    <property type="entry name" value="DUF4174"/>
    <property type="match status" value="1"/>
</dbReference>
<evidence type="ECO:0000313" key="4">
    <source>
        <dbReference type="EMBL" id="RAJ26673.1"/>
    </source>
</evidence>
<evidence type="ECO:0000259" key="3">
    <source>
        <dbReference type="Pfam" id="PF13778"/>
    </source>
</evidence>
<sequence length="144" mass="16590">MKKIVFSILMILLTTFATVAQNMSSHQWKERILIVLTTDSSSDAFKKQVQLFENNRPGLEERKLQIYLASPDAYKNFNANDDRWNTGGSLYKKYISKDSGFELVLIGLDGSIKLRTYSLTPMEDIFVTIDGMPMRRSEIKRNKN</sequence>
<protein>
    <submittedName>
        <fullName evidence="4">Uncharacterized protein DUF4174</fullName>
    </submittedName>
</protein>
<accession>A0A1A7R4V6</accession>